<feature type="domain" description="Glycoside-hydrolase family GH114 TIM-barrel" evidence="2">
    <location>
        <begin position="45"/>
        <end position="262"/>
    </location>
</feature>
<evidence type="ECO:0000313" key="3">
    <source>
        <dbReference type="EMBL" id="SNR77850.1"/>
    </source>
</evidence>
<keyword evidence="4" id="KW-1185">Reference proteome</keyword>
<reference evidence="3 4" key="1">
    <citation type="submission" date="2017-06" db="EMBL/GenBank/DDBJ databases">
        <authorList>
            <person name="Kim H.J."/>
            <person name="Triplett B.A."/>
        </authorList>
    </citation>
    <scope>NUCLEOTIDE SEQUENCE [LARGE SCALE GENOMIC DNA]</scope>
    <source>
        <strain evidence="3 4">DSM 43151</strain>
    </source>
</reference>
<organism evidence="3 4">
    <name type="scientific">Actinoplanes regularis</name>
    <dbReference type="NCBI Taxonomy" id="52697"/>
    <lineage>
        <taxon>Bacteria</taxon>
        <taxon>Bacillati</taxon>
        <taxon>Actinomycetota</taxon>
        <taxon>Actinomycetes</taxon>
        <taxon>Micromonosporales</taxon>
        <taxon>Micromonosporaceae</taxon>
        <taxon>Actinoplanes</taxon>
    </lineage>
</organism>
<dbReference type="RefSeq" id="WP_089294066.1">
    <property type="nucleotide sequence ID" value="NZ_BOMU01000035.1"/>
</dbReference>
<proteinExistence type="predicted"/>
<dbReference type="InterPro" id="IPR013785">
    <property type="entry name" value="Aldolase_TIM"/>
</dbReference>
<gene>
    <name evidence="3" type="ORF">SAMN06264365_105403</name>
</gene>
<dbReference type="InterPro" id="IPR017853">
    <property type="entry name" value="GH"/>
</dbReference>
<dbReference type="Gene3D" id="3.20.20.70">
    <property type="entry name" value="Aldolase class I"/>
    <property type="match status" value="1"/>
</dbReference>
<dbReference type="InterPro" id="IPR004352">
    <property type="entry name" value="GH114_TIM-barrel"/>
</dbReference>
<dbReference type="EMBL" id="FZNR01000005">
    <property type="protein sequence ID" value="SNR77850.1"/>
    <property type="molecule type" value="Genomic_DNA"/>
</dbReference>
<dbReference type="SUPFAM" id="SSF51445">
    <property type="entry name" value="(Trans)glycosidases"/>
    <property type="match status" value="1"/>
</dbReference>
<dbReference type="AlphaFoldDB" id="A0A238Z3G8"/>
<sequence length="275" mass="29091">MVVNRMKIALRIAMATVMVAASAFGSGTAAAARAPRAALPPANAKFDYQIGGAYTPPSGVTVVSRDREAAPAAGIYNICYVNAFQTQPGAESWWQTNHPDLLLRDKNGKLVIDGDWNEILLDLSTAAKRTALATIVGGWIDGCAAGGFKGLESDNLDSYTRSKGLLTQAHAIAYATLLNTRAHTAGLASGQKNTADLSSANARRAGFDFAIAEECAEWDECGDYTATYGDNVIVIEYARSGFTKACRAYGSKLSIVLRDVGVTAPGSRSYVYEAC</sequence>
<keyword evidence="1" id="KW-0732">Signal</keyword>
<dbReference type="GO" id="GO:0016787">
    <property type="term" value="F:hydrolase activity"/>
    <property type="evidence" value="ECO:0007669"/>
    <property type="project" value="UniProtKB-KW"/>
</dbReference>
<accession>A0A238Z3G8</accession>
<dbReference type="OrthoDB" id="319933at2"/>
<evidence type="ECO:0000313" key="4">
    <source>
        <dbReference type="Proteomes" id="UP000198415"/>
    </source>
</evidence>
<dbReference type="Pfam" id="PF03537">
    <property type="entry name" value="Glyco_hydro_114"/>
    <property type="match status" value="1"/>
</dbReference>
<keyword evidence="3" id="KW-0378">Hydrolase</keyword>
<feature type="signal peptide" evidence="1">
    <location>
        <begin position="1"/>
        <end position="31"/>
    </location>
</feature>
<dbReference type="PANTHER" id="PTHR35273:SF2">
    <property type="entry name" value="ALPHA-GALACTOSIDASE"/>
    <property type="match status" value="1"/>
</dbReference>
<dbReference type="PANTHER" id="PTHR35273">
    <property type="entry name" value="ALPHA-1,4 POLYGALACTOSAMINIDASE, PUTATIVE (AFU_ORTHOLOGUE AFUA_3G07890)-RELATED"/>
    <property type="match status" value="1"/>
</dbReference>
<dbReference type="Proteomes" id="UP000198415">
    <property type="component" value="Unassembled WGS sequence"/>
</dbReference>
<evidence type="ECO:0000256" key="1">
    <source>
        <dbReference type="SAM" id="SignalP"/>
    </source>
</evidence>
<protein>
    <submittedName>
        <fullName evidence="3">Glycoside-hydrolase family GH114</fullName>
    </submittedName>
</protein>
<name>A0A238Z3G8_9ACTN</name>
<evidence type="ECO:0000259" key="2">
    <source>
        <dbReference type="Pfam" id="PF03537"/>
    </source>
</evidence>
<feature type="chain" id="PRO_5012014576" evidence="1">
    <location>
        <begin position="32"/>
        <end position="275"/>
    </location>
</feature>